<comment type="similarity">
    <text evidence="1">Belongs to the glycosyltransferase 10 family.</text>
</comment>
<evidence type="ECO:0000313" key="5">
    <source>
        <dbReference type="EMBL" id="QHT77455.1"/>
    </source>
</evidence>
<dbReference type="Pfam" id="PF00852">
    <property type="entry name" value="Glyco_transf_10"/>
    <property type="match status" value="1"/>
</dbReference>
<dbReference type="InterPro" id="IPR038577">
    <property type="entry name" value="GT10-like_C_sf"/>
</dbReference>
<dbReference type="PANTHER" id="PTHR11929:SF194">
    <property type="entry name" value="ALPHA-(1,3)-FUCOSYLTRANSFERASE 10"/>
    <property type="match status" value="1"/>
</dbReference>
<name>A0A6C0HBE6_9ZZZZ</name>
<sequence length="301" mass="35537">MKIFVNGFWDGFIENTDPNKFYFFQKIFESVFNEEITIGNFNESDILFESVFSDKTYVNDKKWKYTIFFNGESQERIVYDTFKNNRHRLSKIPEYDVILTGKFTNKSIKTVNTPLFICYIYSNNYFNLLQNPSRRILVPKKNICAVISNSNCPKRNYFLDKLQKIVKIDYAGNFRNNTPKIPGAYNSDEILNFYSQYKFVICLENTKQETYITEKIVNGFLARTIPIYWGSNNIYDYFNKERFINIPNLSEIVINKVISDIVSIISDENKYLQIVNKPIFNNNKLNRDINDIANDIKVILS</sequence>
<evidence type="ECO:0000256" key="2">
    <source>
        <dbReference type="ARBA" id="ARBA00022676"/>
    </source>
</evidence>
<dbReference type="SUPFAM" id="SSF53756">
    <property type="entry name" value="UDP-Glycosyltransferase/glycogen phosphorylase"/>
    <property type="match status" value="1"/>
</dbReference>
<dbReference type="GO" id="GO:0008417">
    <property type="term" value="F:fucosyltransferase activity"/>
    <property type="evidence" value="ECO:0007669"/>
    <property type="project" value="InterPro"/>
</dbReference>
<dbReference type="Gene3D" id="3.40.50.11660">
    <property type="entry name" value="Glycosyl transferase family 10, C-terminal domain"/>
    <property type="match status" value="1"/>
</dbReference>
<evidence type="ECO:0000256" key="3">
    <source>
        <dbReference type="ARBA" id="ARBA00022679"/>
    </source>
</evidence>
<dbReference type="InterPro" id="IPR055270">
    <property type="entry name" value="Glyco_tran_10_C"/>
</dbReference>
<protein>
    <recommendedName>
        <fullName evidence="4">Fucosyltransferase C-terminal domain-containing protein</fullName>
    </recommendedName>
</protein>
<proteinExistence type="inferred from homology"/>
<reference evidence="5" key="1">
    <citation type="journal article" date="2020" name="Nature">
        <title>Giant virus diversity and host interactions through global metagenomics.</title>
        <authorList>
            <person name="Schulz F."/>
            <person name="Roux S."/>
            <person name="Paez-Espino D."/>
            <person name="Jungbluth S."/>
            <person name="Walsh D.A."/>
            <person name="Denef V.J."/>
            <person name="McMahon K.D."/>
            <person name="Konstantinidis K.T."/>
            <person name="Eloe-Fadrosh E.A."/>
            <person name="Kyrpides N.C."/>
            <person name="Woyke T."/>
        </authorList>
    </citation>
    <scope>NUCLEOTIDE SEQUENCE</scope>
    <source>
        <strain evidence="5">GVMAG-M-3300023179-86</strain>
    </source>
</reference>
<keyword evidence="2" id="KW-0328">Glycosyltransferase</keyword>
<dbReference type="EMBL" id="MN739917">
    <property type="protein sequence ID" value="QHT77455.1"/>
    <property type="molecule type" value="Genomic_DNA"/>
</dbReference>
<feature type="domain" description="Fucosyltransferase C-terminal" evidence="4">
    <location>
        <begin position="140"/>
        <end position="272"/>
    </location>
</feature>
<dbReference type="GO" id="GO:0016020">
    <property type="term" value="C:membrane"/>
    <property type="evidence" value="ECO:0007669"/>
    <property type="project" value="InterPro"/>
</dbReference>
<dbReference type="AlphaFoldDB" id="A0A6C0HBE6"/>
<accession>A0A6C0HBE6</accession>
<organism evidence="5">
    <name type="scientific">viral metagenome</name>
    <dbReference type="NCBI Taxonomy" id="1070528"/>
    <lineage>
        <taxon>unclassified sequences</taxon>
        <taxon>metagenomes</taxon>
        <taxon>organismal metagenomes</taxon>
    </lineage>
</organism>
<evidence type="ECO:0000259" key="4">
    <source>
        <dbReference type="Pfam" id="PF00852"/>
    </source>
</evidence>
<dbReference type="InterPro" id="IPR001503">
    <property type="entry name" value="Glyco_trans_10"/>
</dbReference>
<evidence type="ECO:0000256" key="1">
    <source>
        <dbReference type="ARBA" id="ARBA00008919"/>
    </source>
</evidence>
<keyword evidence="3" id="KW-0808">Transferase</keyword>
<dbReference type="PANTHER" id="PTHR11929">
    <property type="entry name" value="ALPHA- 1,3 -FUCOSYLTRANSFERASE"/>
    <property type="match status" value="1"/>
</dbReference>